<protein>
    <submittedName>
        <fullName evidence="1">Uncharacterized protein</fullName>
    </submittedName>
</protein>
<accession>A0A6L2L3Q9</accession>
<dbReference type="EMBL" id="BKCJ010003569">
    <property type="protein sequence ID" value="GEU55889.1"/>
    <property type="molecule type" value="Genomic_DNA"/>
</dbReference>
<comment type="caution">
    <text evidence="1">The sequence shown here is derived from an EMBL/GenBank/DDBJ whole genome shotgun (WGS) entry which is preliminary data.</text>
</comment>
<evidence type="ECO:0000313" key="1">
    <source>
        <dbReference type="EMBL" id="GEU55889.1"/>
    </source>
</evidence>
<gene>
    <name evidence="1" type="ORF">Tci_027867</name>
</gene>
<reference evidence="1" key="1">
    <citation type="journal article" date="2019" name="Sci. Rep.">
        <title>Draft genome of Tanacetum cinerariifolium, the natural source of mosquito coil.</title>
        <authorList>
            <person name="Yamashiro T."/>
            <person name="Shiraishi A."/>
            <person name="Satake H."/>
            <person name="Nakayama K."/>
        </authorList>
    </citation>
    <scope>NUCLEOTIDE SEQUENCE</scope>
</reference>
<name>A0A6L2L3Q9_TANCI</name>
<sequence>MDHLPGNAFGIYTKFLWFSGVHFLTWRNSCSCVLDDLPTDGYNRNDVERLCVRLVCLRNMGGETSIYDFMTLPSWGDAKVVEESHHFSSPLLERVPSHTTVPTTEGAMISLPTIDEIVASLLDLRLTEKSKGPALVRDSLEKDESISTRAASTPILCLGKRLGAPPSMAIVSATEPSHIGTLVHASTSGRSVSLRGVVASGDARKSGAHVLRCQVDLLDFLARSALAHDVDPNQMSYPYEGASSPHILEKSGMVVIFSKSFQCSYALLVSRGVELNSRYTGLVTARNRLQEKFDRKVRYVKVLRSKVTDLDGLVFRDLQNQLVLEKARSQGYKDDVDGLREEVTWFIGSGVESLVRKLLSSDEFQAALARVV</sequence>
<dbReference type="AlphaFoldDB" id="A0A6L2L3Q9"/>
<organism evidence="1">
    <name type="scientific">Tanacetum cinerariifolium</name>
    <name type="common">Dalmatian daisy</name>
    <name type="synonym">Chrysanthemum cinerariifolium</name>
    <dbReference type="NCBI Taxonomy" id="118510"/>
    <lineage>
        <taxon>Eukaryota</taxon>
        <taxon>Viridiplantae</taxon>
        <taxon>Streptophyta</taxon>
        <taxon>Embryophyta</taxon>
        <taxon>Tracheophyta</taxon>
        <taxon>Spermatophyta</taxon>
        <taxon>Magnoliopsida</taxon>
        <taxon>eudicotyledons</taxon>
        <taxon>Gunneridae</taxon>
        <taxon>Pentapetalae</taxon>
        <taxon>asterids</taxon>
        <taxon>campanulids</taxon>
        <taxon>Asterales</taxon>
        <taxon>Asteraceae</taxon>
        <taxon>Asteroideae</taxon>
        <taxon>Anthemideae</taxon>
        <taxon>Anthemidinae</taxon>
        <taxon>Tanacetum</taxon>
    </lineage>
</organism>
<proteinExistence type="predicted"/>